<evidence type="ECO:0000256" key="2">
    <source>
        <dbReference type="ARBA" id="ARBA00004555"/>
    </source>
</evidence>
<proteinExistence type="predicted"/>
<dbReference type="GO" id="GO:0000149">
    <property type="term" value="F:SNARE binding"/>
    <property type="evidence" value="ECO:0007669"/>
    <property type="project" value="TreeGrafter"/>
</dbReference>
<keyword evidence="7" id="KW-0168">Coated pit</keyword>
<keyword evidence="8" id="KW-0968">Cytoplasmic vesicle</keyword>
<keyword evidence="6" id="KW-0472">Membrane</keyword>
<dbReference type="InterPro" id="IPR045192">
    <property type="entry name" value="AP180-like"/>
</dbReference>
<dbReference type="Pfam" id="PF07651">
    <property type="entry name" value="ANTH"/>
    <property type="match status" value="1"/>
</dbReference>
<organism evidence="10">
    <name type="scientific">Fagus sylvatica</name>
    <name type="common">Beechnut</name>
    <dbReference type="NCBI Taxonomy" id="28930"/>
    <lineage>
        <taxon>Eukaryota</taxon>
        <taxon>Viridiplantae</taxon>
        <taxon>Streptophyta</taxon>
        <taxon>Embryophyta</taxon>
        <taxon>Tracheophyta</taxon>
        <taxon>Spermatophyta</taxon>
        <taxon>Magnoliopsida</taxon>
        <taxon>eudicotyledons</taxon>
        <taxon>Gunneridae</taxon>
        <taxon>Pentapetalae</taxon>
        <taxon>rosids</taxon>
        <taxon>fabids</taxon>
        <taxon>Fagales</taxon>
        <taxon>Fagaceae</taxon>
        <taxon>Fagus</taxon>
    </lineage>
</organism>
<evidence type="ECO:0000256" key="5">
    <source>
        <dbReference type="ARBA" id="ARBA00023034"/>
    </source>
</evidence>
<dbReference type="PANTHER" id="PTHR22951:SF76">
    <property type="entry name" value="OS09G0468150 PROTEIN"/>
    <property type="match status" value="1"/>
</dbReference>
<keyword evidence="5" id="KW-0333">Golgi apparatus</keyword>
<evidence type="ECO:0000256" key="7">
    <source>
        <dbReference type="ARBA" id="ARBA00023176"/>
    </source>
</evidence>
<dbReference type="GO" id="GO:0006900">
    <property type="term" value="P:vesicle budding from membrane"/>
    <property type="evidence" value="ECO:0007669"/>
    <property type="project" value="TreeGrafter"/>
</dbReference>
<dbReference type="InterPro" id="IPR011417">
    <property type="entry name" value="ANTH_dom"/>
</dbReference>
<dbReference type="GO" id="GO:0048268">
    <property type="term" value="P:clathrin coat assembly"/>
    <property type="evidence" value="ECO:0007669"/>
    <property type="project" value="InterPro"/>
</dbReference>
<evidence type="ECO:0000259" key="9">
    <source>
        <dbReference type="PROSITE" id="PS50942"/>
    </source>
</evidence>
<dbReference type="PANTHER" id="PTHR22951">
    <property type="entry name" value="CLATHRIN ASSEMBLY PROTEIN"/>
    <property type="match status" value="1"/>
</dbReference>
<dbReference type="InterPro" id="IPR013809">
    <property type="entry name" value="ENTH"/>
</dbReference>
<dbReference type="EMBL" id="OIVN01000224">
    <property type="protein sequence ID" value="SPC76495.1"/>
    <property type="molecule type" value="Genomic_DNA"/>
</dbReference>
<evidence type="ECO:0000256" key="6">
    <source>
        <dbReference type="ARBA" id="ARBA00023136"/>
    </source>
</evidence>
<evidence type="ECO:0000313" key="10">
    <source>
        <dbReference type="EMBL" id="SPC76495.1"/>
    </source>
</evidence>
<evidence type="ECO:0000256" key="8">
    <source>
        <dbReference type="ARBA" id="ARBA00023329"/>
    </source>
</evidence>
<dbReference type="GO" id="GO:0030136">
    <property type="term" value="C:clathrin-coated vesicle"/>
    <property type="evidence" value="ECO:0007669"/>
    <property type="project" value="UniProtKB-SubCell"/>
</dbReference>
<dbReference type="GO" id="GO:0005905">
    <property type="term" value="C:clathrin-coated pit"/>
    <property type="evidence" value="ECO:0007669"/>
    <property type="project" value="UniProtKB-SubCell"/>
</dbReference>
<accession>A0A2N9ENW6</accession>
<feature type="domain" description="ENTH" evidence="9">
    <location>
        <begin position="26"/>
        <end position="164"/>
    </location>
</feature>
<dbReference type="GO" id="GO:0032050">
    <property type="term" value="F:clathrin heavy chain binding"/>
    <property type="evidence" value="ECO:0007669"/>
    <property type="project" value="TreeGrafter"/>
</dbReference>
<dbReference type="CDD" id="cd16987">
    <property type="entry name" value="ANTH_N_AP180_plant"/>
    <property type="match status" value="1"/>
</dbReference>
<dbReference type="SUPFAM" id="SSF48464">
    <property type="entry name" value="ENTH/VHS domain"/>
    <property type="match status" value="1"/>
</dbReference>
<dbReference type="SMART" id="SM00273">
    <property type="entry name" value="ENTH"/>
    <property type="match status" value="1"/>
</dbReference>
<sequence>MGHITKLRDIIGLIKDKVSQSKATLLSKPTYLSLHLSLLRATNHDPFNPPNKKNINTILSYGHNSRATAATAIEALMDRLQSTHNSSVALKCLITVHHIIKHGSFILQDQLSVYPSNGGRNYLNLSKFRDNSSPITWELSSWARWYAKYIETLLFASRVLGFFLSSSSCTIEKDNQEEKISSFMSKDLLREIVSLVDLMEEICKRPDFLHVQGNKLVNYVMGFIGEDYLSAINEVSVRVNELRERMSVLSFADSVELVCALKKLEDCKEKLLLLVMSTEKRDISESFWGLISEVKDKAGSDKVYKDEGKLVKWVRREKVSESARFVGRVLNSEDSVRFSSGRLGPDIKFTFPILESMESYS</sequence>
<comment type="subcellular location">
    <subcellularLocation>
        <location evidence="1">Cytoplasmic vesicle</location>
        <location evidence="1">Clathrin-coated vesicle</location>
    </subcellularLocation>
    <subcellularLocation>
        <location evidence="2">Golgi apparatus</location>
    </subcellularLocation>
    <subcellularLocation>
        <location evidence="3">Membrane</location>
        <location evidence="3">Clathrin-coated pit</location>
    </subcellularLocation>
</comment>
<name>A0A2N9ENW6_FAGSY</name>
<evidence type="ECO:0000256" key="3">
    <source>
        <dbReference type="ARBA" id="ARBA00004600"/>
    </source>
</evidence>
<evidence type="ECO:0000256" key="1">
    <source>
        <dbReference type="ARBA" id="ARBA00004132"/>
    </source>
</evidence>
<keyword evidence="4" id="KW-0254">Endocytosis</keyword>
<gene>
    <name evidence="10" type="ORF">FSB_LOCUS4377</name>
</gene>
<dbReference type="AlphaFoldDB" id="A0A2N9ENW6"/>
<protein>
    <recommendedName>
        <fullName evidence="9">ENTH domain-containing protein</fullName>
    </recommendedName>
</protein>
<reference evidence="10" key="1">
    <citation type="submission" date="2018-02" db="EMBL/GenBank/DDBJ databases">
        <authorList>
            <person name="Cohen D.B."/>
            <person name="Kent A.D."/>
        </authorList>
    </citation>
    <scope>NUCLEOTIDE SEQUENCE</scope>
</reference>
<dbReference type="FunFam" id="1.25.40.90:FF:000035">
    <property type="entry name" value="Putative clathrin assembly protein At4g40080"/>
    <property type="match status" value="1"/>
</dbReference>
<dbReference type="InterPro" id="IPR048050">
    <property type="entry name" value="ANTH_N_plant"/>
</dbReference>
<dbReference type="PROSITE" id="PS50942">
    <property type="entry name" value="ENTH"/>
    <property type="match status" value="1"/>
</dbReference>
<dbReference type="GO" id="GO:0072583">
    <property type="term" value="P:clathrin-dependent endocytosis"/>
    <property type="evidence" value="ECO:0007669"/>
    <property type="project" value="InterPro"/>
</dbReference>
<dbReference type="Gene3D" id="1.25.40.90">
    <property type="match status" value="1"/>
</dbReference>
<dbReference type="GO" id="GO:0005545">
    <property type="term" value="F:1-phosphatidylinositol binding"/>
    <property type="evidence" value="ECO:0007669"/>
    <property type="project" value="TreeGrafter"/>
</dbReference>
<dbReference type="GO" id="GO:0005546">
    <property type="term" value="F:phosphatidylinositol-4,5-bisphosphate binding"/>
    <property type="evidence" value="ECO:0007669"/>
    <property type="project" value="TreeGrafter"/>
</dbReference>
<evidence type="ECO:0000256" key="4">
    <source>
        <dbReference type="ARBA" id="ARBA00022583"/>
    </source>
</evidence>
<dbReference type="InterPro" id="IPR008942">
    <property type="entry name" value="ENTH_VHS"/>
</dbReference>
<dbReference type="GO" id="GO:0005794">
    <property type="term" value="C:Golgi apparatus"/>
    <property type="evidence" value="ECO:0007669"/>
    <property type="project" value="UniProtKB-SubCell"/>
</dbReference>